<organism evidence="2 3">
    <name type="scientific">Psylliodes chrysocephalus</name>
    <dbReference type="NCBI Taxonomy" id="3402493"/>
    <lineage>
        <taxon>Eukaryota</taxon>
        <taxon>Metazoa</taxon>
        <taxon>Ecdysozoa</taxon>
        <taxon>Arthropoda</taxon>
        <taxon>Hexapoda</taxon>
        <taxon>Insecta</taxon>
        <taxon>Pterygota</taxon>
        <taxon>Neoptera</taxon>
        <taxon>Endopterygota</taxon>
        <taxon>Coleoptera</taxon>
        <taxon>Polyphaga</taxon>
        <taxon>Cucujiformia</taxon>
        <taxon>Chrysomeloidea</taxon>
        <taxon>Chrysomelidae</taxon>
        <taxon>Galerucinae</taxon>
        <taxon>Alticini</taxon>
        <taxon>Psylliodes</taxon>
    </lineage>
</organism>
<protein>
    <recommendedName>
        <fullName evidence="1">DNA helicase Pif1-like 2B domain-containing protein</fullName>
    </recommendedName>
</protein>
<dbReference type="PANTHER" id="PTHR23274">
    <property type="entry name" value="DNA HELICASE-RELATED"/>
    <property type="match status" value="1"/>
</dbReference>
<dbReference type="Proteomes" id="UP001153636">
    <property type="component" value="Chromosome 13"/>
</dbReference>
<sequence length="173" mass="19494">MIPGEEKIYTSSDTMIDEGESVNFTTEFLNSLNVPGMPLHCLKLKIGSPVILLRNLNSSKLCNGTRLCIKQLQNNIIEASIMTGKEKGQTVFIPRIPLISNGLPFTFKRLQFPVKLAYSITVNKAQGQIFQYCGVDLKEPCFAHAHICRMLTSWIISTFIYLQSKQQNYKCSV</sequence>
<gene>
    <name evidence="2" type="ORF">PSYICH_LOCUS3764</name>
</gene>
<name>A0A9P0G7M2_9CUCU</name>
<evidence type="ECO:0000313" key="3">
    <source>
        <dbReference type="Proteomes" id="UP001153636"/>
    </source>
</evidence>
<dbReference type="Pfam" id="PF21530">
    <property type="entry name" value="Pif1_2B_dom"/>
    <property type="match status" value="1"/>
</dbReference>
<dbReference type="AlphaFoldDB" id="A0A9P0G7M2"/>
<reference evidence="2" key="1">
    <citation type="submission" date="2022-01" db="EMBL/GenBank/DDBJ databases">
        <authorList>
            <person name="King R."/>
        </authorList>
    </citation>
    <scope>NUCLEOTIDE SEQUENCE</scope>
</reference>
<accession>A0A9P0G7M2</accession>
<dbReference type="PANTHER" id="PTHR23274:SF51">
    <property type="entry name" value="OS03G0423850 PROTEIN"/>
    <property type="match status" value="1"/>
</dbReference>
<evidence type="ECO:0000313" key="2">
    <source>
        <dbReference type="EMBL" id="CAH1102888.1"/>
    </source>
</evidence>
<evidence type="ECO:0000259" key="1">
    <source>
        <dbReference type="Pfam" id="PF21530"/>
    </source>
</evidence>
<dbReference type="EMBL" id="OV651825">
    <property type="protein sequence ID" value="CAH1102888.1"/>
    <property type="molecule type" value="Genomic_DNA"/>
</dbReference>
<keyword evidence="3" id="KW-1185">Reference proteome</keyword>
<feature type="domain" description="DNA helicase Pif1-like 2B" evidence="1">
    <location>
        <begin position="27"/>
        <end position="72"/>
    </location>
</feature>
<dbReference type="GO" id="GO:0006260">
    <property type="term" value="P:DNA replication"/>
    <property type="evidence" value="ECO:0007669"/>
    <property type="project" value="TreeGrafter"/>
</dbReference>
<dbReference type="OrthoDB" id="272985at2759"/>
<dbReference type="InterPro" id="IPR049163">
    <property type="entry name" value="Pif1-like_2B_dom"/>
</dbReference>
<dbReference type="InterPro" id="IPR027417">
    <property type="entry name" value="P-loop_NTPase"/>
</dbReference>
<proteinExistence type="predicted"/>
<dbReference type="GO" id="GO:0005657">
    <property type="term" value="C:replication fork"/>
    <property type="evidence" value="ECO:0007669"/>
    <property type="project" value="TreeGrafter"/>
</dbReference>
<dbReference type="SUPFAM" id="SSF52540">
    <property type="entry name" value="P-loop containing nucleoside triphosphate hydrolases"/>
    <property type="match status" value="1"/>
</dbReference>